<evidence type="ECO:0000259" key="11">
    <source>
        <dbReference type="PROSITE" id="PS50112"/>
    </source>
</evidence>
<dbReference type="AlphaFoldDB" id="A0A7K3NL56"/>
<keyword evidence="8" id="KW-0902">Two-component regulatory system</keyword>
<keyword evidence="9" id="KW-1133">Transmembrane helix</keyword>
<dbReference type="InterPro" id="IPR003661">
    <property type="entry name" value="HisK_dim/P_dom"/>
</dbReference>
<accession>A0A7K3NL56</accession>
<dbReference type="InterPro" id="IPR005467">
    <property type="entry name" value="His_kinase_dom"/>
</dbReference>
<evidence type="ECO:0000256" key="6">
    <source>
        <dbReference type="ARBA" id="ARBA00022777"/>
    </source>
</evidence>
<feature type="transmembrane region" description="Helical" evidence="9">
    <location>
        <begin position="12"/>
        <end position="31"/>
    </location>
</feature>
<comment type="caution">
    <text evidence="12">The sequence shown here is derived from an EMBL/GenBank/DDBJ whole genome shotgun (WGS) entry which is preliminary data.</text>
</comment>
<name>A0A7K3NL56_9BACT</name>
<dbReference type="PANTHER" id="PTHR43065">
    <property type="entry name" value="SENSOR HISTIDINE KINASE"/>
    <property type="match status" value="1"/>
</dbReference>
<dbReference type="Gene3D" id="3.30.565.10">
    <property type="entry name" value="Histidine kinase-like ATPase, C-terminal domain"/>
    <property type="match status" value="1"/>
</dbReference>
<dbReference type="Pfam" id="PF00512">
    <property type="entry name" value="HisKA"/>
    <property type="match status" value="1"/>
</dbReference>
<dbReference type="PROSITE" id="PS50112">
    <property type="entry name" value="PAS"/>
    <property type="match status" value="1"/>
</dbReference>
<dbReference type="RefSeq" id="WP_163301894.1">
    <property type="nucleotide sequence ID" value="NZ_JAAGRQ010000029.1"/>
</dbReference>
<dbReference type="EC" id="2.7.13.3" evidence="2"/>
<dbReference type="Pfam" id="PF13188">
    <property type="entry name" value="PAS_8"/>
    <property type="match status" value="1"/>
</dbReference>
<comment type="catalytic activity">
    <reaction evidence="1">
        <text>ATP + protein L-histidine = ADP + protein N-phospho-L-histidine.</text>
        <dbReference type="EC" id="2.7.13.3"/>
    </reaction>
</comment>
<dbReference type="PRINTS" id="PR00344">
    <property type="entry name" value="BCTRLSENSOR"/>
</dbReference>
<dbReference type="InterPro" id="IPR035965">
    <property type="entry name" value="PAS-like_dom_sf"/>
</dbReference>
<proteinExistence type="predicted"/>
<evidence type="ECO:0000313" key="12">
    <source>
        <dbReference type="EMBL" id="NDY56847.1"/>
    </source>
</evidence>
<dbReference type="Gene3D" id="3.30.450.20">
    <property type="entry name" value="PAS domain"/>
    <property type="match status" value="1"/>
</dbReference>
<dbReference type="CDD" id="cd00130">
    <property type="entry name" value="PAS"/>
    <property type="match status" value="1"/>
</dbReference>
<keyword evidence="5" id="KW-0547">Nucleotide-binding</keyword>
<dbReference type="InterPro" id="IPR003594">
    <property type="entry name" value="HATPase_dom"/>
</dbReference>
<evidence type="ECO:0000256" key="9">
    <source>
        <dbReference type="SAM" id="Phobius"/>
    </source>
</evidence>
<dbReference type="SMART" id="SM00388">
    <property type="entry name" value="HisKA"/>
    <property type="match status" value="1"/>
</dbReference>
<reference evidence="12 13" key="1">
    <citation type="submission" date="2020-02" db="EMBL/GenBank/DDBJ databases">
        <title>Comparative genomics of sulfur disproportionating microorganisms.</title>
        <authorList>
            <person name="Ward L.M."/>
            <person name="Bertran E."/>
            <person name="Johnston D.T."/>
        </authorList>
    </citation>
    <scope>NUCLEOTIDE SEQUENCE [LARGE SCALE GENOMIC DNA]</scope>
    <source>
        <strain evidence="12 13">DSM 3696</strain>
    </source>
</reference>
<dbReference type="InterPro" id="IPR004358">
    <property type="entry name" value="Sig_transdc_His_kin-like_C"/>
</dbReference>
<dbReference type="SMART" id="SM00091">
    <property type="entry name" value="PAS"/>
    <property type="match status" value="1"/>
</dbReference>
<feature type="domain" description="Histidine kinase" evidence="10">
    <location>
        <begin position="416"/>
        <end position="623"/>
    </location>
</feature>
<dbReference type="GO" id="GO:0005524">
    <property type="term" value="F:ATP binding"/>
    <property type="evidence" value="ECO:0007669"/>
    <property type="project" value="UniProtKB-KW"/>
</dbReference>
<dbReference type="Gene3D" id="1.10.287.130">
    <property type="match status" value="1"/>
</dbReference>
<keyword evidence="6" id="KW-0418">Kinase</keyword>
<keyword evidence="3" id="KW-0597">Phosphoprotein</keyword>
<dbReference type="CDD" id="cd00082">
    <property type="entry name" value="HisKA"/>
    <property type="match status" value="1"/>
</dbReference>
<feature type="transmembrane region" description="Helical" evidence="9">
    <location>
        <begin position="245"/>
        <end position="266"/>
    </location>
</feature>
<evidence type="ECO:0000256" key="5">
    <source>
        <dbReference type="ARBA" id="ARBA00022741"/>
    </source>
</evidence>
<keyword evidence="9" id="KW-0812">Transmembrane</keyword>
<evidence type="ECO:0000256" key="7">
    <source>
        <dbReference type="ARBA" id="ARBA00022840"/>
    </source>
</evidence>
<evidence type="ECO:0000256" key="2">
    <source>
        <dbReference type="ARBA" id="ARBA00012438"/>
    </source>
</evidence>
<dbReference type="InterPro" id="IPR000014">
    <property type="entry name" value="PAS"/>
</dbReference>
<dbReference type="SUPFAM" id="SSF55785">
    <property type="entry name" value="PYP-like sensor domain (PAS domain)"/>
    <property type="match status" value="1"/>
</dbReference>
<dbReference type="PANTHER" id="PTHR43065:SF10">
    <property type="entry name" value="PEROXIDE STRESS-ACTIVATED HISTIDINE KINASE MAK3"/>
    <property type="match status" value="1"/>
</dbReference>
<dbReference type="CDD" id="cd00075">
    <property type="entry name" value="HATPase"/>
    <property type="match status" value="1"/>
</dbReference>
<evidence type="ECO:0000256" key="8">
    <source>
        <dbReference type="ARBA" id="ARBA00023012"/>
    </source>
</evidence>
<dbReference type="SMART" id="SM00387">
    <property type="entry name" value="HATPase_c"/>
    <property type="match status" value="1"/>
</dbReference>
<keyword evidence="7" id="KW-0067">ATP-binding</keyword>
<dbReference type="Proteomes" id="UP000469724">
    <property type="component" value="Unassembled WGS sequence"/>
</dbReference>
<dbReference type="Pfam" id="PF02518">
    <property type="entry name" value="HATPase_c"/>
    <property type="match status" value="1"/>
</dbReference>
<sequence length="635" mass="68940">MNIGISRESRPLLPAALALVLLGASLVYLTWRNLESQRALIDNHIRLSAKGTLRGIQTSLTRAIMRARPDSPEAARALVGDYFKEMTSIHEVALLALYDETGRNIVFSSPQGVPAFDLPPDIVERLETDGEWFVTQAYADQKLLLYFTQAHPDLEPDARGPFFPLPPPFPPGMPPFPGPPPMPGSSLFPAKPTLPNLPSFQAPSMPPPPFFAFPGHFIPRPRPFILLGLNLEDYEGPYFDVRRAAILQAGYVLAVAAFSLVLVVAATRRREQGRRLTQLESFHSRLLDHMPDGLVTLDATGRITAFNPAAQELLAQMTGRASGDIMGAAWADIVESAQPGQPPLSTGPSDDAWRLLEHGGLSLELRGVPVGPAPETGPQNTPEKLILLRDRTRIRRLERDLAEATKLAAIGRLAAGVAHEIRNPLSSLRGFAQFFASKLKGREPEETYALTMVHEADRLNRVVADLLFLSRPRQLSPEPVDLPTFARDLAQILRFDIEHKHAAISTDFSVATIVADLDALKQALINLILNSLAALPETGGTITLESAAPAPGRVTLTVADNGCGIEPEDLQKVLEPFHTTKKHGSGLGLAIVHKIMRDHGGSLSISSAPGQGTRVELTFPDDAEPGAQNLEQTNA</sequence>
<organism evidence="12 13">
    <name type="scientific">Desulfolutivibrio sulfodismutans</name>
    <dbReference type="NCBI Taxonomy" id="63561"/>
    <lineage>
        <taxon>Bacteria</taxon>
        <taxon>Pseudomonadati</taxon>
        <taxon>Thermodesulfobacteriota</taxon>
        <taxon>Desulfovibrionia</taxon>
        <taxon>Desulfovibrionales</taxon>
        <taxon>Desulfovibrionaceae</taxon>
        <taxon>Desulfolutivibrio</taxon>
    </lineage>
</organism>
<dbReference type="PROSITE" id="PS50109">
    <property type="entry name" value="HIS_KIN"/>
    <property type="match status" value="1"/>
</dbReference>
<feature type="domain" description="PAS" evidence="11">
    <location>
        <begin position="279"/>
        <end position="315"/>
    </location>
</feature>
<evidence type="ECO:0000259" key="10">
    <source>
        <dbReference type="PROSITE" id="PS50109"/>
    </source>
</evidence>
<keyword evidence="9" id="KW-0472">Membrane</keyword>
<evidence type="ECO:0000313" key="13">
    <source>
        <dbReference type="Proteomes" id="UP000469724"/>
    </source>
</evidence>
<keyword evidence="13" id="KW-1185">Reference proteome</keyword>
<dbReference type="InterPro" id="IPR036097">
    <property type="entry name" value="HisK_dim/P_sf"/>
</dbReference>
<protein>
    <recommendedName>
        <fullName evidence="2">histidine kinase</fullName>
        <ecNumber evidence="2">2.7.13.3</ecNumber>
    </recommendedName>
</protein>
<evidence type="ECO:0000256" key="3">
    <source>
        <dbReference type="ARBA" id="ARBA00022553"/>
    </source>
</evidence>
<dbReference type="SUPFAM" id="SSF47384">
    <property type="entry name" value="Homodimeric domain of signal transducing histidine kinase"/>
    <property type="match status" value="1"/>
</dbReference>
<keyword evidence="4" id="KW-0808">Transferase</keyword>
<dbReference type="InterPro" id="IPR036890">
    <property type="entry name" value="HATPase_C_sf"/>
</dbReference>
<evidence type="ECO:0000256" key="4">
    <source>
        <dbReference type="ARBA" id="ARBA00022679"/>
    </source>
</evidence>
<gene>
    <name evidence="12" type="ORF">G3N56_08845</name>
</gene>
<dbReference type="EMBL" id="JAAGRQ010000029">
    <property type="protein sequence ID" value="NDY56847.1"/>
    <property type="molecule type" value="Genomic_DNA"/>
</dbReference>
<dbReference type="SUPFAM" id="SSF55874">
    <property type="entry name" value="ATPase domain of HSP90 chaperone/DNA topoisomerase II/histidine kinase"/>
    <property type="match status" value="1"/>
</dbReference>
<dbReference type="GO" id="GO:0000155">
    <property type="term" value="F:phosphorelay sensor kinase activity"/>
    <property type="evidence" value="ECO:0007669"/>
    <property type="project" value="InterPro"/>
</dbReference>
<evidence type="ECO:0000256" key="1">
    <source>
        <dbReference type="ARBA" id="ARBA00000085"/>
    </source>
</evidence>